<dbReference type="RefSeq" id="WP_124222188.1">
    <property type="nucleotide sequence ID" value="NZ_RKRF01000010.1"/>
</dbReference>
<comment type="caution">
    <text evidence="2">The sequence shown here is derived from an EMBL/GenBank/DDBJ whole genome shotgun (WGS) entry which is preliminary data.</text>
</comment>
<proteinExistence type="predicted"/>
<keyword evidence="3" id="KW-1185">Reference proteome</keyword>
<gene>
    <name evidence="2" type="ORF">EDC24_2059</name>
</gene>
<evidence type="ECO:0000256" key="1">
    <source>
        <dbReference type="SAM" id="Phobius"/>
    </source>
</evidence>
<accession>A0A3N5B4M9</accession>
<keyword evidence="1" id="KW-1133">Transmembrane helix</keyword>
<sequence>MNKKLTSGLKFLKKHLFIVIVTLQVLFLVVMASLNYVIEEFGDVIHLETEPYDPRDVFYGDYINLSYTINEIHPSYWFGSENVKPNEVIYVLLKPDERDIYRVKAASDKKLEAQGDEVVISGRYRHKDYEQVHRVSYGMNRYYIEEGTGEEYEQINSKMIVTVAVSPWGQKKILDVEEME</sequence>
<evidence type="ECO:0000313" key="2">
    <source>
        <dbReference type="EMBL" id="RPF52069.1"/>
    </source>
</evidence>
<dbReference type="AlphaFoldDB" id="A0A3N5B4M9"/>
<keyword evidence="1" id="KW-0472">Membrane</keyword>
<feature type="transmembrane region" description="Helical" evidence="1">
    <location>
        <begin position="16"/>
        <end position="38"/>
    </location>
</feature>
<name>A0A3N5B4M9_9BACI</name>
<reference evidence="2 3" key="1">
    <citation type="submission" date="2018-11" db="EMBL/GenBank/DDBJ databases">
        <title>Genomic Encyclopedia of Type Strains, Phase IV (KMG-IV): sequencing the most valuable type-strain genomes for metagenomic binning, comparative biology and taxonomic classification.</title>
        <authorList>
            <person name="Goeker M."/>
        </authorList>
    </citation>
    <scope>NUCLEOTIDE SEQUENCE [LARGE SCALE GENOMIC DNA]</scope>
    <source>
        <strain evidence="2 3">DSM 18090</strain>
    </source>
</reference>
<dbReference type="OrthoDB" id="4868247at2"/>
<dbReference type="EMBL" id="RKRF01000010">
    <property type="protein sequence ID" value="RPF52069.1"/>
    <property type="molecule type" value="Genomic_DNA"/>
</dbReference>
<dbReference type="InterPro" id="IPR025833">
    <property type="entry name" value="GDYXXLXY"/>
</dbReference>
<evidence type="ECO:0000313" key="3">
    <source>
        <dbReference type="Proteomes" id="UP000276443"/>
    </source>
</evidence>
<organism evidence="2 3">
    <name type="scientific">Aquisalibacillus elongatus</name>
    <dbReference type="NCBI Taxonomy" id="485577"/>
    <lineage>
        <taxon>Bacteria</taxon>
        <taxon>Bacillati</taxon>
        <taxon>Bacillota</taxon>
        <taxon>Bacilli</taxon>
        <taxon>Bacillales</taxon>
        <taxon>Bacillaceae</taxon>
        <taxon>Aquisalibacillus</taxon>
    </lineage>
</organism>
<protein>
    <submittedName>
        <fullName evidence="2">Putative membrane-anchored protein</fullName>
    </submittedName>
</protein>
<dbReference type="Pfam" id="PF14345">
    <property type="entry name" value="GDYXXLXY"/>
    <property type="match status" value="1"/>
</dbReference>
<dbReference type="Proteomes" id="UP000276443">
    <property type="component" value="Unassembled WGS sequence"/>
</dbReference>
<keyword evidence="1" id="KW-0812">Transmembrane</keyword>